<feature type="transmembrane region" description="Helical" evidence="2">
    <location>
        <begin position="136"/>
        <end position="153"/>
    </location>
</feature>
<feature type="compositionally biased region" description="Basic and acidic residues" evidence="1">
    <location>
        <begin position="262"/>
        <end position="276"/>
    </location>
</feature>
<reference evidence="3 4" key="1">
    <citation type="submission" date="2018-02" db="EMBL/GenBank/DDBJ databases">
        <title>Novel Leptospira species isolated from soil and water in Japan.</title>
        <authorList>
            <person name="Nakao R."/>
            <person name="Masuzawa T."/>
        </authorList>
    </citation>
    <scope>NUCLEOTIDE SEQUENCE [LARGE SCALE GENOMIC DNA]</scope>
    <source>
        <strain evidence="3 4">YH101</strain>
    </source>
</reference>
<dbReference type="AlphaFoldDB" id="A0A2P2DZ72"/>
<evidence type="ECO:0000313" key="3">
    <source>
        <dbReference type="EMBL" id="GBF49932.1"/>
    </source>
</evidence>
<feature type="transmembrane region" description="Helical" evidence="2">
    <location>
        <begin position="87"/>
        <end position="115"/>
    </location>
</feature>
<dbReference type="PANTHER" id="PTHR36844:SF1">
    <property type="entry name" value="PROTEASE PRSW"/>
    <property type="match status" value="1"/>
</dbReference>
<accession>A0A2P2DZ72</accession>
<comment type="caution">
    <text evidence="3">The sequence shown here is derived from an EMBL/GenBank/DDBJ whole genome shotgun (WGS) entry which is preliminary data.</text>
</comment>
<proteinExistence type="predicted"/>
<dbReference type="Proteomes" id="UP000245133">
    <property type="component" value="Unassembled WGS sequence"/>
</dbReference>
<keyword evidence="2" id="KW-0472">Membrane</keyword>
<dbReference type="GO" id="GO:0008233">
    <property type="term" value="F:peptidase activity"/>
    <property type="evidence" value="ECO:0007669"/>
    <property type="project" value="InterPro"/>
</dbReference>
<gene>
    <name evidence="3" type="ORF">LPTSP4_14530</name>
</gene>
<evidence type="ECO:0000313" key="4">
    <source>
        <dbReference type="Proteomes" id="UP000245133"/>
    </source>
</evidence>
<dbReference type="EMBL" id="BFBB01000003">
    <property type="protein sequence ID" value="GBF49932.1"/>
    <property type="molecule type" value="Genomic_DNA"/>
</dbReference>
<protein>
    <submittedName>
        <fullName evidence="3">Putative membrane protein</fullName>
    </submittedName>
</protein>
<dbReference type="Pfam" id="PF13103">
    <property type="entry name" value="TonB_2"/>
    <property type="match status" value="1"/>
</dbReference>
<feature type="transmembrane region" description="Helical" evidence="2">
    <location>
        <begin position="192"/>
        <end position="214"/>
    </location>
</feature>
<keyword evidence="2" id="KW-1133">Transmembrane helix</keyword>
<sequence>MFNYLLSVQILLLSLNRNKLPSLYARVLLRYQNGIRLKETWRQKYLNREKIPFLKELEVKKAASIREAILPGYGHIYLEDFWRGFPILFISLLLWLFIAVWSFSYLSPIFGIQFLSSMGLKPGISDKDFFVSSQNIMYLAISILAFIFIYLYSRHLLSQSFTLQNLGYKKAQSDDEKEPVFASGVRKGFRNILPLSLLFHFILLCLVFIIPISLQRNSAKKKEKSDQASHFQPEKMEFYFIDPNVPDTTKGLNGGVYTGNETKTENGEKISDKKLSDNGPKSGYIKKIRGKKVPPTYSNYISAKMRVPESYLEYWSKAPQPYSSVVAYTITKDGDIIDVELVEGSNYPDQDRLTLELVERMGPLMPPPESEGSIRVTELFWNGPVDPNYVPTPLQKEMVYMFDGRYMEEIDE</sequence>
<name>A0A2P2DZ72_9LEPT</name>
<organism evidence="3 4">
    <name type="scientific">Leptospira ryugenii</name>
    <dbReference type="NCBI Taxonomy" id="1917863"/>
    <lineage>
        <taxon>Bacteria</taxon>
        <taxon>Pseudomonadati</taxon>
        <taxon>Spirochaetota</taxon>
        <taxon>Spirochaetia</taxon>
        <taxon>Leptospirales</taxon>
        <taxon>Leptospiraceae</taxon>
        <taxon>Leptospira</taxon>
    </lineage>
</organism>
<dbReference type="PANTHER" id="PTHR36844">
    <property type="entry name" value="PROTEASE PRSW"/>
    <property type="match status" value="1"/>
</dbReference>
<dbReference type="SUPFAM" id="SSF74653">
    <property type="entry name" value="TolA/TonB C-terminal domain"/>
    <property type="match status" value="1"/>
</dbReference>
<keyword evidence="4" id="KW-1185">Reference proteome</keyword>
<feature type="region of interest" description="Disordered" evidence="1">
    <location>
        <begin position="255"/>
        <end position="277"/>
    </location>
</feature>
<evidence type="ECO:0000256" key="1">
    <source>
        <dbReference type="SAM" id="MobiDB-lite"/>
    </source>
</evidence>
<dbReference type="Gene3D" id="3.30.1150.10">
    <property type="match status" value="1"/>
</dbReference>
<evidence type="ECO:0000256" key="2">
    <source>
        <dbReference type="SAM" id="Phobius"/>
    </source>
</evidence>
<keyword evidence="2" id="KW-0812">Transmembrane</keyword>
<dbReference type="InterPro" id="IPR026898">
    <property type="entry name" value="PrsW"/>
</dbReference>